<protein>
    <submittedName>
        <fullName evidence="1">Uncharacterized protein</fullName>
    </submittedName>
</protein>
<gene>
    <name evidence="1" type="ORF">BFP76_08785</name>
</gene>
<name>A0A2G5K0T1_9RHOB</name>
<keyword evidence="2" id="KW-1185">Reference proteome</keyword>
<dbReference type="OrthoDB" id="7854136at2"/>
<sequence>MSALLKYEQPVAREIVDYGFAGDEIAFLNKLRLTAMRCRSSARLDMFEACRLVMNVDGQNHDIVIEALLRTMYQGLNKTPVFLSPNSEELSFDESWLLRCVCGNRDKDYGSVRFLIARRVAQPYQRSMAFLIEKVSECLTQV</sequence>
<evidence type="ECO:0000313" key="1">
    <source>
        <dbReference type="EMBL" id="PIB23111.1"/>
    </source>
</evidence>
<reference evidence="1 2" key="1">
    <citation type="submission" date="2016-08" db="EMBL/GenBank/DDBJ databases">
        <title>Draft genome of Amylibacter sp. strain 4G11.</title>
        <authorList>
            <person name="Wong S.-K."/>
            <person name="Hamasaki K."/>
            <person name="Yoshizawa S."/>
        </authorList>
    </citation>
    <scope>NUCLEOTIDE SEQUENCE [LARGE SCALE GENOMIC DNA]</scope>
    <source>
        <strain evidence="1 2">4G11</strain>
    </source>
</reference>
<dbReference type="EMBL" id="MDGM01000014">
    <property type="protein sequence ID" value="PIB23111.1"/>
    <property type="molecule type" value="Genomic_DNA"/>
</dbReference>
<proteinExistence type="predicted"/>
<comment type="caution">
    <text evidence="1">The sequence shown here is derived from an EMBL/GenBank/DDBJ whole genome shotgun (WGS) entry which is preliminary data.</text>
</comment>
<evidence type="ECO:0000313" key="2">
    <source>
        <dbReference type="Proteomes" id="UP000231516"/>
    </source>
</evidence>
<dbReference type="AlphaFoldDB" id="A0A2G5K0T1"/>
<organism evidence="1 2">
    <name type="scientific">Paramylibacter kogurei</name>
    <dbReference type="NCBI Taxonomy" id="1889778"/>
    <lineage>
        <taxon>Bacteria</taxon>
        <taxon>Pseudomonadati</taxon>
        <taxon>Pseudomonadota</taxon>
        <taxon>Alphaproteobacteria</taxon>
        <taxon>Rhodobacterales</taxon>
        <taxon>Paracoccaceae</taxon>
        <taxon>Paramylibacter</taxon>
    </lineage>
</organism>
<dbReference type="Proteomes" id="UP000231516">
    <property type="component" value="Unassembled WGS sequence"/>
</dbReference>
<accession>A0A2G5K0T1</accession>
<dbReference type="RefSeq" id="WP_099594392.1">
    <property type="nucleotide sequence ID" value="NZ_MDGM01000014.1"/>
</dbReference>